<dbReference type="SMART" id="SM00387">
    <property type="entry name" value="HATPase_c"/>
    <property type="match status" value="1"/>
</dbReference>
<feature type="coiled-coil region" evidence="4">
    <location>
        <begin position="54"/>
        <end position="95"/>
    </location>
</feature>
<dbReference type="CDD" id="cd00082">
    <property type="entry name" value="HisKA"/>
    <property type="match status" value="1"/>
</dbReference>
<name>A0ABT5CZT2_9BACT</name>
<keyword evidence="6" id="KW-0547">Nucleotide-binding</keyword>
<protein>
    <recommendedName>
        <fullName evidence="2">histidine kinase</fullName>
        <ecNumber evidence="2">2.7.13.3</ecNumber>
    </recommendedName>
</protein>
<dbReference type="RefSeq" id="WP_272134084.1">
    <property type="nucleotide sequence ID" value="NZ_JAQNDM010000001.1"/>
</dbReference>
<dbReference type="SUPFAM" id="SSF47384">
    <property type="entry name" value="Homodimeric domain of signal transducing histidine kinase"/>
    <property type="match status" value="1"/>
</dbReference>
<dbReference type="InterPro" id="IPR036890">
    <property type="entry name" value="HATPase_C_sf"/>
</dbReference>
<gene>
    <name evidence="6" type="ORF">POL68_00525</name>
</gene>
<keyword evidence="3" id="KW-0597">Phosphoprotein</keyword>
<evidence type="ECO:0000313" key="7">
    <source>
        <dbReference type="Proteomes" id="UP001221838"/>
    </source>
</evidence>
<dbReference type="GO" id="GO:0005524">
    <property type="term" value="F:ATP binding"/>
    <property type="evidence" value="ECO:0007669"/>
    <property type="project" value="UniProtKB-KW"/>
</dbReference>
<evidence type="ECO:0000256" key="4">
    <source>
        <dbReference type="SAM" id="Coils"/>
    </source>
</evidence>
<keyword evidence="6" id="KW-0067">ATP-binding</keyword>
<dbReference type="InterPro" id="IPR036097">
    <property type="entry name" value="HisK_dim/P_sf"/>
</dbReference>
<evidence type="ECO:0000259" key="5">
    <source>
        <dbReference type="PROSITE" id="PS50109"/>
    </source>
</evidence>
<dbReference type="InterPro" id="IPR003661">
    <property type="entry name" value="HisK_dim/P_dom"/>
</dbReference>
<evidence type="ECO:0000256" key="2">
    <source>
        <dbReference type="ARBA" id="ARBA00012438"/>
    </source>
</evidence>
<dbReference type="PANTHER" id="PTHR43065">
    <property type="entry name" value="SENSOR HISTIDINE KINASE"/>
    <property type="match status" value="1"/>
</dbReference>
<dbReference type="Gene3D" id="1.10.287.130">
    <property type="match status" value="1"/>
</dbReference>
<accession>A0ABT5CZT2</accession>
<dbReference type="InterPro" id="IPR005467">
    <property type="entry name" value="His_kinase_dom"/>
</dbReference>
<dbReference type="Gene3D" id="3.30.565.10">
    <property type="entry name" value="Histidine kinase-like ATPase, C-terminal domain"/>
    <property type="match status" value="1"/>
</dbReference>
<comment type="caution">
    <text evidence="6">The sequence shown here is derived from an EMBL/GenBank/DDBJ whole genome shotgun (WGS) entry which is preliminary data.</text>
</comment>
<dbReference type="EMBL" id="JAQNDM010000001">
    <property type="protein sequence ID" value="MDC0706947.1"/>
    <property type="molecule type" value="Genomic_DNA"/>
</dbReference>
<proteinExistence type="predicted"/>
<reference evidence="6 7" key="1">
    <citation type="submission" date="2022-11" db="EMBL/GenBank/DDBJ databases">
        <title>Minimal conservation of predation-associated metabolite biosynthetic gene clusters underscores biosynthetic potential of Myxococcota including descriptions for ten novel species: Archangium lansinium sp. nov., Myxococcus landrumus sp. nov., Nannocystis bai.</title>
        <authorList>
            <person name="Ahearne A."/>
            <person name="Stevens C."/>
            <person name="Dowd S."/>
        </authorList>
    </citation>
    <scope>NUCLEOTIDE SEQUENCE [LARGE SCALE GENOMIC DNA]</scope>
    <source>
        <strain evidence="6 7">NCWAL01</strain>
    </source>
</reference>
<dbReference type="Pfam" id="PF02518">
    <property type="entry name" value="HATPase_c"/>
    <property type="match status" value="1"/>
</dbReference>
<dbReference type="PRINTS" id="PR00344">
    <property type="entry name" value="BCTRLSENSOR"/>
</dbReference>
<evidence type="ECO:0000313" key="6">
    <source>
        <dbReference type="EMBL" id="MDC0706947.1"/>
    </source>
</evidence>
<dbReference type="InterPro" id="IPR003594">
    <property type="entry name" value="HATPase_dom"/>
</dbReference>
<keyword evidence="7" id="KW-1185">Reference proteome</keyword>
<dbReference type="EC" id="2.7.13.3" evidence="2"/>
<dbReference type="SUPFAM" id="SSF55874">
    <property type="entry name" value="ATPase domain of HSP90 chaperone/DNA topoisomerase II/histidine kinase"/>
    <property type="match status" value="1"/>
</dbReference>
<dbReference type="InterPro" id="IPR004358">
    <property type="entry name" value="Sig_transdc_His_kin-like_C"/>
</dbReference>
<evidence type="ECO:0000256" key="1">
    <source>
        <dbReference type="ARBA" id="ARBA00000085"/>
    </source>
</evidence>
<dbReference type="PANTHER" id="PTHR43065:SF50">
    <property type="entry name" value="HISTIDINE KINASE"/>
    <property type="match status" value="1"/>
</dbReference>
<dbReference type="PROSITE" id="PS50109">
    <property type="entry name" value="HIS_KIN"/>
    <property type="match status" value="1"/>
</dbReference>
<evidence type="ECO:0000256" key="3">
    <source>
        <dbReference type="ARBA" id="ARBA00022553"/>
    </source>
</evidence>
<organism evidence="6 7">
    <name type="scientific">Stigmatella ashevillensis</name>
    <dbReference type="NCBI Taxonomy" id="2995309"/>
    <lineage>
        <taxon>Bacteria</taxon>
        <taxon>Pseudomonadati</taxon>
        <taxon>Myxococcota</taxon>
        <taxon>Myxococcia</taxon>
        <taxon>Myxococcales</taxon>
        <taxon>Cystobacterineae</taxon>
        <taxon>Archangiaceae</taxon>
        <taxon>Stigmatella</taxon>
    </lineage>
</organism>
<sequence length="366" mass="40757">MSYHKLLERQLRRCFGGPDRLPPGLDAFLAAVNEAYHAADEDRLLIERSLELMSQELTARNDQLRIELADKQRAEQALRAEKEEQAALIQKLEDTHSQLLQSEKMASIGQLAAGLAHEINNPIGFVSSNLDTLRGYVGDLMKIIAAFEAEEPTLGEAARHHLTTLKEQVELAYLRGDAMPLLNESLEGIRRVRQIIRDLTDFSHVDDAQWQRSDLHKGLDSTLNIVHNEVRYVADVIKQYGELPEVECLPSQVNQVFLNMLVNAAQAIKGKRGTLTLRTGLETRDSVFVEISDNGEGIAPEHLTRIFDPFFTTKPVGKGTGLGLSLSYSIIAKHHGRIEVRSERGTGTTFRIILPVNQAAPARSSS</sequence>
<keyword evidence="4" id="KW-0175">Coiled coil</keyword>
<comment type="catalytic activity">
    <reaction evidence="1">
        <text>ATP + protein L-histidine = ADP + protein N-phospho-L-histidine.</text>
        <dbReference type="EC" id="2.7.13.3"/>
    </reaction>
</comment>
<feature type="domain" description="Histidine kinase" evidence="5">
    <location>
        <begin position="114"/>
        <end position="358"/>
    </location>
</feature>
<dbReference type="SMART" id="SM00388">
    <property type="entry name" value="HisKA"/>
    <property type="match status" value="1"/>
</dbReference>
<dbReference type="Proteomes" id="UP001221838">
    <property type="component" value="Unassembled WGS sequence"/>
</dbReference>